<feature type="transmembrane region" description="Helical" evidence="1">
    <location>
        <begin position="113"/>
        <end position="131"/>
    </location>
</feature>
<feature type="transmembrane region" description="Helical" evidence="1">
    <location>
        <begin position="215"/>
        <end position="233"/>
    </location>
</feature>
<evidence type="ECO:0000313" key="2">
    <source>
        <dbReference type="EMBL" id="QSR26526.1"/>
    </source>
</evidence>
<feature type="transmembrane region" description="Helical" evidence="1">
    <location>
        <begin position="89"/>
        <end position="106"/>
    </location>
</feature>
<organism evidence="2 3">
    <name type="scientific">Nocardioides aromaticivorans</name>
    <dbReference type="NCBI Taxonomy" id="200618"/>
    <lineage>
        <taxon>Bacteria</taxon>
        <taxon>Bacillati</taxon>
        <taxon>Actinomycetota</taxon>
        <taxon>Actinomycetes</taxon>
        <taxon>Propionibacteriales</taxon>
        <taxon>Nocardioidaceae</taxon>
        <taxon>Nocardioides</taxon>
    </lineage>
</organism>
<dbReference type="NCBIfam" id="TIGR02206">
    <property type="entry name" value="intg_mem_TP0381"/>
    <property type="match status" value="1"/>
</dbReference>
<dbReference type="EMBL" id="CP022295">
    <property type="protein sequence ID" value="QSR26526.1"/>
    <property type="molecule type" value="Genomic_DNA"/>
</dbReference>
<feature type="transmembrane region" description="Helical" evidence="1">
    <location>
        <begin position="175"/>
        <end position="195"/>
    </location>
</feature>
<feature type="transmembrane region" description="Helical" evidence="1">
    <location>
        <begin position="30"/>
        <end position="47"/>
    </location>
</feature>
<accession>A0ABX7PKM5</accession>
<sequence>MMTRRREFCTCSPYDVGHAGSVDPYGTTHLVPLGLFVVGLAVAVVLGRRHAEADGPTRFSRAWALLVPAVTIPFQVIDLVANFDIDVTLPLHLCDLAWIAATWALWTHRPFPVALTYFWGLTLTIQGVLTPSLNEDLPHPRYFAFWALHLLIVWAAVYLVVGLRRAPRWRDYRAAVVTTLAWAVATYTFNVLADTNYGYLVRKPRSSILDLLGPWPWYVVEEIAIVVTAWALLTLAAQWWAARAAGPSGTHGVEAAVDVDDLAGGGREQV</sequence>
<dbReference type="InterPro" id="IPR011737">
    <property type="entry name" value="CHP02206_TP0381"/>
</dbReference>
<feature type="transmembrane region" description="Helical" evidence="1">
    <location>
        <begin position="59"/>
        <end position="77"/>
    </location>
</feature>
<feature type="transmembrane region" description="Helical" evidence="1">
    <location>
        <begin position="143"/>
        <end position="163"/>
    </location>
</feature>
<reference evidence="2 3" key="1">
    <citation type="submission" date="2017-06" db="EMBL/GenBank/DDBJ databases">
        <title>Complete Genome Sequence of the Soil Carbazole-Degrading Bacterium Nocardioides aromaticivorans IC177.</title>
        <authorList>
            <person name="Vejarano F."/>
            <person name="Suzuki-Minakuchi C."/>
            <person name="Ohtsubo Y."/>
            <person name="Tsuda M."/>
            <person name="Okada K."/>
            <person name="Nojiri H."/>
        </authorList>
    </citation>
    <scope>NUCLEOTIDE SEQUENCE [LARGE SCALE GENOMIC DNA]</scope>
    <source>
        <strain evidence="2 3">IC177</strain>
    </source>
</reference>
<name>A0ABX7PKM5_9ACTN</name>
<protein>
    <submittedName>
        <fullName evidence="2">TIGR02206 family membrane protein</fullName>
    </submittedName>
</protein>
<keyword evidence="3" id="KW-1185">Reference proteome</keyword>
<keyword evidence="1" id="KW-1133">Transmembrane helix</keyword>
<dbReference type="Proteomes" id="UP000662818">
    <property type="component" value="Chromosome"/>
</dbReference>
<keyword evidence="1" id="KW-0812">Transmembrane</keyword>
<keyword evidence="1" id="KW-0472">Membrane</keyword>
<dbReference type="Pfam" id="PF14808">
    <property type="entry name" value="TMEM164"/>
    <property type="match status" value="1"/>
</dbReference>
<gene>
    <name evidence="2" type="ORF">CFH99_12920</name>
</gene>
<evidence type="ECO:0000313" key="3">
    <source>
        <dbReference type="Proteomes" id="UP000662818"/>
    </source>
</evidence>
<proteinExistence type="predicted"/>
<evidence type="ECO:0000256" key="1">
    <source>
        <dbReference type="SAM" id="Phobius"/>
    </source>
</evidence>